<dbReference type="SUPFAM" id="SSF54637">
    <property type="entry name" value="Thioesterase/thiol ester dehydrase-isomerase"/>
    <property type="match status" value="1"/>
</dbReference>
<evidence type="ECO:0000313" key="3">
    <source>
        <dbReference type="EMBL" id="RDH43101.1"/>
    </source>
</evidence>
<dbReference type="PANTHER" id="PTHR31793">
    <property type="entry name" value="4-HYDROXYBENZOYL-COA THIOESTERASE FAMILY MEMBER"/>
    <property type="match status" value="1"/>
</dbReference>
<dbReference type="Gene3D" id="3.10.129.10">
    <property type="entry name" value="Hotdog Thioesterase"/>
    <property type="match status" value="1"/>
</dbReference>
<protein>
    <submittedName>
        <fullName evidence="3">Tol-pal system-associated acyl-CoA thioesterase</fullName>
    </submittedName>
</protein>
<dbReference type="NCBIfam" id="TIGR00051">
    <property type="entry name" value="YbgC/FadM family acyl-CoA thioesterase"/>
    <property type="match status" value="1"/>
</dbReference>
<dbReference type="Pfam" id="PF13279">
    <property type="entry name" value="4HBT_2"/>
    <property type="match status" value="1"/>
</dbReference>
<dbReference type="PIRSF" id="PIRSF003230">
    <property type="entry name" value="YbgC"/>
    <property type="match status" value="1"/>
</dbReference>
<evidence type="ECO:0000256" key="1">
    <source>
        <dbReference type="ARBA" id="ARBA00005953"/>
    </source>
</evidence>
<comment type="caution">
    <text evidence="3">The sequence shown here is derived from an EMBL/GenBank/DDBJ whole genome shotgun (WGS) entry which is preliminary data.</text>
</comment>
<comment type="similarity">
    <text evidence="1">Belongs to the 4-hydroxybenzoyl-CoA thioesterase family.</text>
</comment>
<reference evidence="3 4" key="1">
    <citation type="submission" date="2017-04" db="EMBL/GenBank/DDBJ databases">
        <title>Draft genome sequence of Zooshikella ganghwensis VG4 isolated from Red Sea sediments.</title>
        <authorList>
            <person name="Rehman Z."/>
            <person name="Alam I."/>
            <person name="Kamau A."/>
            <person name="Bajic V."/>
            <person name="Leiknes T."/>
        </authorList>
    </citation>
    <scope>NUCLEOTIDE SEQUENCE [LARGE SCALE GENOMIC DNA]</scope>
    <source>
        <strain evidence="3 4">VG4</strain>
    </source>
</reference>
<dbReference type="NCBIfam" id="TIGR02799">
    <property type="entry name" value="thio_ybgC"/>
    <property type="match status" value="1"/>
</dbReference>
<dbReference type="GO" id="GO:0047617">
    <property type="term" value="F:fatty acyl-CoA hydrolase activity"/>
    <property type="evidence" value="ECO:0007669"/>
    <property type="project" value="TreeGrafter"/>
</dbReference>
<dbReference type="Proteomes" id="UP000257039">
    <property type="component" value="Unassembled WGS sequence"/>
</dbReference>
<sequence length="137" mass="15863">MYGVTVSTFALNFRIYYEDTDAGGIVYYVNYLKFMERARTEFLRQYGYEQAKLHEQNVMFVVHSATVEYKKPAKLDDRIDVSVSLSEVKRTYLVFHQLVTLSETGERLCEAKVKVACVTFDSLRPQAIPRDLICKIA</sequence>
<organism evidence="3 4">
    <name type="scientific">Zooshikella ganghwensis</name>
    <dbReference type="NCBI Taxonomy" id="202772"/>
    <lineage>
        <taxon>Bacteria</taxon>
        <taxon>Pseudomonadati</taxon>
        <taxon>Pseudomonadota</taxon>
        <taxon>Gammaproteobacteria</taxon>
        <taxon>Oceanospirillales</taxon>
        <taxon>Zooshikellaceae</taxon>
        <taxon>Zooshikella</taxon>
    </lineage>
</organism>
<dbReference type="InterPro" id="IPR029069">
    <property type="entry name" value="HotDog_dom_sf"/>
</dbReference>
<evidence type="ECO:0000256" key="2">
    <source>
        <dbReference type="ARBA" id="ARBA00022801"/>
    </source>
</evidence>
<keyword evidence="4" id="KW-1185">Reference proteome</keyword>
<proteinExistence type="inferred from homology"/>
<dbReference type="PANTHER" id="PTHR31793:SF37">
    <property type="entry name" value="ACYL-COA THIOESTER HYDROLASE YBGC"/>
    <property type="match status" value="1"/>
</dbReference>
<keyword evidence="2" id="KW-0378">Hydrolase</keyword>
<dbReference type="InterPro" id="IPR006684">
    <property type="entry name" value="YbgC/YbaW"/>
</dbReference>
<evidence type="ECO:0000313" key="4">
    <source>
        <dbReference type="Proteomes" id="UP000257039"/>
    </source>
</evidence>
<accession>A0A4V1INB0</accession>
<dbReference type="CDD" id="cd00586">
    <property type="entry name" value="4HBT"/>
    <property type="match status" value="1"/>
</dbReference>
<dbReference type="InterPro" id="IPR050563">
    <property type="entry name" value="4-hydroxybenzoyl-CoA_TE"/>
</dbReference>
<dbReference type="EMBL" id="NDXW01000001">
    <property type="protein sequence ID" value="RDH43101.1"/>
    <property type="molecule type" value="Genomic_DNA"/>
</dbReference>
<dbReference type="InterPro" id="IPR014166">
    <property type="entry name" value="Tol-Pal_acyl-CoA_thioesterase"/>
</dbReference>
<dbReference type="FunFam" id="3.10.129.10:FF:000004">
    <property type="entry name" value="Tol-pal system-associated acyl-CoA thioesterase"/>
    <property type="match status" value="1"/>
</dbReference>
<name>A0A4V1INB0_9GAMM</name>
<gene>
    <name evidence="3" type="primary">ybgC</name>
    <name evidence="3" type="ORF">B9G39_06345</name>
</gene>
<dbReference type="AlphaFoldDB" id="A0A4V1INB0"/>